<dbReference type="OrthoDB" id="4121170at2759"/>
<dbReference type="Proteomes" id="UP000078343">
    <property type="component" value="Unassembled WGS sequence"/>
</dbReference>
<reference evidence="1 2" key="1">
    <citation type="submission" date="2016-04" db="EMBL/GenBank/DDBJ databases">
        <title>Draft genome of Fonsecaea erecta CBS 125763.</title>
        <authorList>
            <person name="Weiss V.A."/>
            <person name="Vicente V.A."/>
            <person name="Raittz R.T."/>
            <person name="Moreno L.F."/>
            <person name="De Souza E.M."/>
            <person name="Pedrosa F.O."/>
            <person name="Steffens M.B."/>
            <person name="Faoro H."/>
            <person name="Tadra-Sfeir M.Z."/>
            <person name="Najafzadeh M.J."/>
            <person name="Felipe M.S."/>
            <person name="Teixeira M."/>
            <person name="Sun J."/>
            <person name="Xi L."/>
            <person name="Gomes R."/>
            <person name="De Azevedo C.M."/>
            <person name="Salgado C.G."/>
            <person name="Da Silva M.B."/>
            <person name="Nascimento M.F."/>
            <person name="Queiroz-Telles F."/>
            <person name="Attili D.S."/>
            <person name="Gorbushina A."/>
        </authorList>
    </citation>
    <scope>NUCLEOTIDE SEQUENCE [LARGE SCALE GENOMIC DNA]</scope>
    <source>
        <strain evidence="1 2">CBS 125763</strain>
    </source>
</reference>
<dbReference type="GeneID" id="30015870"/>
<evidence type="ECO:0000313" key="1">
    <source>
        <dbReference type="EMBL" id="OAP54167.1"/>
    </source>
</evidence>
<accession>A0A178Z363</accession>
<organism evidence="1 2">
    <name type="scientific">Fonsecaea erecta</name>
    <dbReference type="NCBI Taxonomy" id="1367422"/>
    <lineage>
        <taxon>Eukaryota</taxon>
        <taxon>Fungi</taxon>
        <taxon>Dikarya</taxon>
        <taxon>Ascomycota</taxon>
        <taxon>Pezizomycotina</taxon>
        <taxon>Eurotiomycetes</taxon>
        <taxon>Chaetothyriomycetidae</taxon>
        <taxon>Chaetothyriales</taxon>
        <taxon>Herpotrichiellaceae</taxon>
        <taxon>Fonsecaea</taxon>
    </lineage>
</organism>
<comment type="caution">
    <text evidence="1">The sequence shown here is derived from an EMBL/GenBank/DDBJ whole genome shotgun (WGS) entry which is preliminary data.</text>
</comment>
<evidence type="ECO:0000313" key="2">
    <source>
        <dbReference type="Proteomes" id="UP000078343"/>
    </source>
</evidence>
<keyword evidence="2" id="KW-1185">Reference proteome</keyword>
<protein>
    <submittedName>
        <fullName evidence="1">Uncharacterized protein</fullName>
    </submittedName>
</protein>
<dbReference type="AlphaFoldDB" id="A0A178Z363"/>
<proteinExistence type="predicted"/>
<dbReference type="EMBL" id="LVYI01000015">
    <property type="protein sequence ID" value="OAP54167.1"/>
    <property type="molecule type" value="Genomic_DNA"/>
</dbReference>
<name>A0A178Z363_9EURO</name>
<dbReference type="RefSeq" id="XP_018687534.1">
    <property type="nucleotide sequence ID" value="XM_018843207.1"/>
</dbReference>
<sequence length="168" mass="18569">MAAFLVPQQAIPRTAPRITSKAIFRMQDHLQDHSEGHFHHYHQDCLQADVKDPVQLQVQQDLQAHRTLGENSCANLTSSSEVLQNPGLKSRPTIPIAGRQHLIVILVQIVKASREELNDGVLTDMSVQPVTMAEAAFMSAVIDTPGYLQNARLSVTLGLGAWAWYRGP</sequence>
<gene>
    <name evidence="1" type="ORF">AYL99_11702</name>
</gene>